<dbReference type="GO" id="GO:0005524">
    <property type="term" value="F:ATP binding"/>
    <property type="evidence" value="ECO:0007669"/>
    <property type="project" value="UniProtKB-KW"/>
</dbReference>
<dbReference type="InterPro" id="IPR004582">
    <property type="entry name" value="Checkpoint_prot_Rad17_Rad24"/>
</dbReference>
<sequence>MASRPAKRQRRSTLVLSDDDEDVWELPSSTKTSPKTTRLQREITLDGRTSLDVSPAKPTKGKGITARRTAAKASPATSPVKTRKNSKAPKEPAKSKSLHTFFTKATDEQRWRKRSETPDVTANLENGELGDAIEDDDLSDDTLQELGLRTDNAVASLVSGRKPPVAALMNRQNGLIANPLPSSQRFVKATATKDIVKIKMEDQENTIVENHRPWGDRYGPCNLEELVVHKKKVADVQGWLQGKIAGRHNQKLLVLKGPAGSGKTTTVSLLAKSMGLDLISWHNPVIADSGPTNSIALQFDEFLNRGGQFGGLTFEGKDHGSSSSGRVLLIEEFPATITRSSSTLQSFRSVLSRYLARVNHSHSIPMGGQQASSDMSPPVVIIISETLLSSSTALSDSFTAHRLLGPEILNNAYVTAMDFNPVAPTFVTKALDLVVKKEARDSGRRRMPGPAIMQRLAEMSDVRSAVNALEFLCVRSGDGSEWSGTIAAKAKKPSKDKVGVQLTDMEKNSLELVSHRETTLDMFHATGKIVYNKREDPRMQDTRAEPPPKPPDHLMHLYSPKASVVDIEVLLNETGTDIQTFISTLHENYILSCNGGTFEEVFDGCSDSLSISDVLNPDSRPYRRTNNSLNTGIAQANFQAGSSDTLRQDEISFHAATRGLLFNLPYPVNRANVPGGKRGDNFKMFYPQSLRLWKPTEEIESLIEMFAHGADVNHMESRKMGSVIPGFDGGVASWQSRTFMASNREMHNDEDDRQDDNGETSYQQMRYNKDVLTLEFLPYLTRIRSSRREDTKLLDRITHFKPNAYLPNLAESEESFDSELDAKDVLLQPKKPGSMLSSPSRRGTTGSSIRPGTAASSTSTAGAVPAPPIEKLYLDDDDIVDD</sequence>
<dbReference type="Pfam" id="PF03215">
    <property type="entry name" value="Rad17"/>
    <property type="match status" value="1"/>
</dbReference>
<evidence type="ECO:0000256" key="6">
    <source>
        <dbReference type="ARBA" id="ARBA00023242"/>
    </source>
</evidence>
<dbReference type="Pfam" id="PF25812">
    <property type="entry name" value="RAD24_helical"/>
    <property type="match status" value="1"/>
</dbReference>
<keyword evidence="6" id="KW-0539">Nucleus</keyword>
<comment type="caution">
    <text evidence="10">The sequence shown here is derived from an EMBL/GenBank/DDBJ whole genome shotgun (WGS) entry which is preliminary data.</text>
</comment>
<evidence type="ECO:0000256" key="1">
    <source>
        <dbReference type="ARBA" id="ARBA00004123"/>
    </source>
</evidence>
<keyword evidence="11" id="KW-1185">Reference proteome</keyword>
<feature type="domain" description="Checkpoint protein RAD24-like helical bundle" evidence="9">
    <location>
        <begin position="517"/>
        <end position="654"/>
    </location>
</feature>
<dbReference type="InterPro" id="IPR057927">
    <property type="entry name" value="RAD24-like_helical"/>
</dbReference>
<accession>A0AAV9MY01</accession>
<dbReference type="GO" id="GO:0000077">
    <property type="term" value="P:DNA damage checkpoint signaling"/>
    <property type="evidence" value="ECO:0007669"/>
    <property type="project" value="TreeGrafter"/>
</dbReference>
<evidence type="ECO:0000256" key="3">
    <source>
        <dbReference type="ARBA" id="ARBA00022741"/>
    </source>
</evidence>
<dbReference type="EMBL" id="JAVRRD010000034">
    <property type="protein sequence ID" value="KAK5045793.1"/>
    <property type="molecule type" value="Genomic_DNA"/>
</dbReference>
<organism evidence="10 11">
    <name type="scientific">Exophiala bonariae</name>
    <dbReference type="NCBI Taxonomy" id="1690606"/>
    <lineage>
        <taxon>Eukaryota</taxon>
        <taxon>Fungi</taxon>
        <taxon>Dikarya</taxon>
        <taxon>Ascomycota</taxon>
        <taxon>Pezizomycotina</taxon>
        <taxon>Eurotiomycetes</taxon>
        <taxon>Chaetothyriomycetidae</taxon>
        <taxon>Chaetothyriales</taxon>
        <taxon>Herpotrichiellaceae</taxon>
        <taxon>Exophiala</taxon>
    </lineage>
</organism>
<dbReference type="PANTHER" id="PTHR12172">
    <property type="entry name" value="CELL CYCLE CHECKPOINT PROTEIN RAD17"/>
    <property type="match status" value="1"/>
</dbReference>
<keyword evidence="7" id="KW-0131">Cell cycle</keyword>
<comment type="similarity">
    <text evidence="2">Belongs to the rad17/RAD24 family.</text>
</comment>
<proteinExistence type="inferred from homology"/>
<feature type="compositionally biased region" description="Low complexity" evidence="8">
    <location>
        <begin position="837"/>
        <end position="864"/>
    </location>
</feature>
<gene>
    <name evidence="10" type="ORF">LTR84_008886</name>
</gene>
<dbReference type="Proteomes" id="UP001358417">
    <property type="component" value="Unassembled WGS sequence"/>
</dbReference>
<evidence type="ECO:0000259" key="9">
    <source>
        <dbReference type="Pfam" id="PF25812"/>
    </source>
</evidence>
<dbReference type="PANTHER" id="PTHR12172:SF0">
    <property type="entry name" value="CELL CYCLE CHECKPOINT PROTEIN RAD17"/>
    <property type="match status" value="1"/>
</dbReference>
<dbReference type="GeneID" id="89977048"/>
<dbReference type="GO" id="GO:0005634">
    <property type="term" value="C:nucleus"/>
    <property type="evidence" value="ECO:0007669"/>
    <property type="project" value="UniProtKB-SubCell"/>
</dbReference>
<keyword evidence="3" id="KW-0547">Nucleotide-binding</keyword>
<evidence type="ECO:0000313" key="10">
    <source>
        <dbReference type="EMBL" id="KAK5045793.1"/>
    </source>
</evidence>
<reference evidence="10 11" key="1">
    <citation type="submission" date="2023-08" db="EMBL/GenBank/DDBJ databases">
        <title>Black Yeasts Isolated from many extreme environments.</title>
        <authorList>
            <person name="Coleine C."/>
            <person name="Stajich J.E."/>
            <person name="Selbmann L."/>
        </authorList>
    </citation>
    <scope>NUCLEOTIDE SEQUENCE [LARGE SCALE GENOMIC DNA]</scope>
    <source>
        <strain evidence="10 11">CCFEE 5792</strain>
    </source>
</reference>
<evidence type="ECO:0000256" key="4">
    <source>
        <dbReference type="ARBA" id="ARBA00022763"/>
    </source>
</evidence>
<dbReference type="Gene3D" id="3.40.50.300">
    <property type="entry name" value="P-loop containing nucleotide triphosphate hydrolases"/>
    <property type="match status" value="1"/>
</dbReference>
<dbReference type="GO" id="GO:0006281">
    <property type="term" value="P:DNA repair"/>
    <property type="evidence" value="ECO:0007669"/>
    <property type="project" value="InterPro"/>
</dbReference>
<dbReference type="AlphaFoldDB" id="A0AAV9MY01"/>
<dbReference type="GO" id="GO:0003682">
    <property type="term" value="F:chromatin binding"/>
    <property type="evidence" value="ECO:0007669"/>
    <property type="project" value="TreeGrafter"/>
</dbReference>
<dbReference type="InterPro" id="IPR027417">
    <property type="entry name" value="P-loop_NTPase"/>
</dbReference>
<feature type="compositionally biased region" description="Basic residues" evidence="8">
    <location>
        <begin position="1"/>
        <end position="11"/>
    </location>
</feature>
<evidence type="ECO:0000256" key="5">
    <source>
        <dbReference type="ARBA" id="ARBA00022840"/>
    </source>
</evidence>
<dbReference type="GO" id="GO:0003689">
    <property type="term" value="F:DNA clamp loader activity"/>
    <property type="evidence" value="ECO:0007669"/>
    <property type="project" value="TreeGrafter"/>
</dbReference>
<keyword evidence="4" id="KW-0227">DNA damage</keyword>
<feature type="region of interest" description="Disordered" evidence="8">
    <location>
        <begin position="827"/>
        <end position="882"/>
    </location>
</feature>
<evidence type="ECO:0000256" key="2">
    <source>
        <dbReference type="ARBA" id="ARBA00006168"/>
    </source>
</evidence>
<feature type="region of interest" description="Disordered" evidence="8">
    <location>
        <begin position="1"/>
        <end position="97"/>
    </location>
</feature>
<name>A0AAV9MY01_9EURO</name>
<comment type="subcellular location">
    <subcellularLocation>
        <location evidence="1">Nucleus</location>
    </subcellularLocation>
</comment>
<dbReference type="RefSeq" id="XP_064701404.1">
    <property type="nucleotide sequence ID" value="XM_064852429.1"/>
</dbReference>
<evidence type="ECO:0000256" key="8">
    <source>
        <dbReference type="SAM" id="MobiDB-lite"/>
    </source>
</evidence>
<evidence type="ECO:0000313" key="11">
    <source>
        <dbReference type="Proteomes" id="UP001358417"/>
    </source>
</evidence>
<feature type="compositionally biased region" description="Low complexity" evidence="8">
    <location>
        <begin position="27"/>
        <end position="37"/>
    </location>
</feature>
<protein>
    <recommendedName>
        <fullName evidence="9">Checkpoint protein RAD24-like helical bundle domain-containing protein</fullName>
    </recommendedName>
</protein>
<dbReference type="GO" id="GO:0033314">
    <property type="term" value="P:mitotic DNA replication checkpoint signaling"/>
    <property type="evidence" value="ECO:0007669"/>
    <property type="project" value="TreeGrafter"/>
</dbReference>
<evidence type="ECO:0000256" key="7">
    <source>
        <dbReference type="ARBA" id="ARBA00023306"/>
    </source>
</evidence>
<keyword evidence="5" id="KW-0067">ATP-binding</keyword>
<dbReference type="SUPFAM" id="SSF52540">
    <property type="entry name" value="P-loop containing nucleoside triphosphate hydrolases"/>
    <property type="match status" value="1"/>
</dbReference>